<feature type="transmembrane region" description="Helical" evidence="8">
    <location>
        <begin position="356"/>
        <end position="381"/>
    </location>
</feature>
<dbReference type="PANTHER" id="PTHR43568">
    <property type="entry name" value="P PROTEIN"/>
    <property type="match status" value="1"/>
</dbReference>
<feature type="domain" description="Citrate transporter-like" evidence="9">
    <location>
        <begin position="16"/>
        <end position="363"/>
    </location>
</feature>
<feature type="transmembrane region" description="Helical" evidence="8">
    <location>
        <begin position="318"/>
        <end position="344"/>
    </location>
</feature>
<feature type="transmembrane region" description="Helical" evidence="8">
    <location>
        <begin position="402"/>
        <end position="421"/>
    </location>
</feature>
<dbReference type="EMBL" id="FPBT01000016">
    <property type="protein sequence ID" value="SFU59115.1"/>
    <property type="molecule type" value="Genomic_DNA"/>
</dbReference>
<dbReference type="InterPro" id="IPR000802">
    <property type="entry name" value="Arsenical_pump_ArsB"/>
</dbReference>
<dbReference type="RefSeq" id="WP_090471478.1">
    <property type="nucleotide sequence ID" value="NZ_FOWF01000017.1"/>
</dbReference>
<comment type="subcellular location">
    <subcellularLocation>
        <location evidence="1">Cell membrane</location>
        <topology evidence="1">Multi-pass membrane protein</topology>
    </subcellularLocation>
</comment>
<proteinExistence type="inferred from homology"/>
<accession>A0A1I7HEH7</accession>
<dbReference type="GO" id="GO:0005886">
    <property type="term" value="C:plasma membrane"/>
    <property type="evidence" value="ECO:0007669"/>
    <property type="project" value="UniProtKB-SubCell"/>
</dbReference>
<keyword evidence="3" id="KW-0813">Transport</keyword>
<dbReference type="InterPro" id="IPR004680">
    <property type="entry name" value="Cit_transptr-like_dom"/>
</dbReference>
<evidence type="ECO:0000256" key="4">
    <source>
        <dbReference type="ARBA" id="ARBA00022475"/>
    </source>
</evidence>
<evidence type="ECO:0000259" key="9">
    <source>
        <dbReference type="Pfam" id="PF03600"/>
    </source>
</evidence>
<dbReference type="CDD" id="cd01116">
    <property type="entry name" value="P_permease"/>
    <property type="match status" value="1"/>
</dbReference>
<dbReference type="STRING" id="155865.SAMN05216515_11731"/>
<evidence type="ECO:0000256" key="1">
    <source>
        <dbReference type="ARBA" id="ARBA00004651"/>
    </source>
</evidence>
<feature type="transmembrane region" description="Helical" evidence="8">
    <location>
        <begin position="222"/>
        <end position="240"/>
    </location>
</feature>
<evidence type="ECO:0000313" key="11">
    <source>
        <dbReference type="Proteomes" id="UP000198817"/>
    </source>
</evidence>
<evidence type="ECO:0000256" key="7">
    <source>
        <dbReference type="ARBA" id="ARBA00023136"/>
    </source>
</evidence>
<reference evidence="10 11" key="1">
    <citation type="submission" date="2016-10" db="EMBL/GenBank/DDBJ databases">
        <authorList>
            <person name="de Groot N.N."/>
        </authorList>
    </citation>
    <scope>NUCLEOTIDE SEQUENCE [LARGE SCALE GENOMIC DNA]</scope>
    <source>
        <strain evidence="10 11">KHGC13</strain>
    </source>
</reference>
<feature type="transmembrane region" description="Helical" evidence="8">
    <location>
        <begin position="55"/>
        <end position="73"/>
    </location>
</feature>
<dbReference type="AlphaFoldDB" id="A0A1I7HEH7"/>
<dbReference type="GO" id="GO:0015105">
    <property type="term" value="F:arsenite transmembrane transporter activity"/>
    <property type="evidence" value="ECO:0007669"/>
    <property type="project" value="InterPro"/>
</dbReference>
<keyword evidence="6 8" id="KW-1133">Transmembrane helix</keyword>
<organism evidence="10 11">
    <name type="scientific">Eubacterium pyruvativorans</name>
    <dbReference type="NCBI Taxonomy" id="155865"/>
    <lineage>
        <taxon>Bacteria</taxon>
        <taxon>Bacillati</taxon>
        <taxon>Bacillota</taxon>
        <taxon>Clostridia</taxon>
        <taxon>Eubacteriales</taxon>
        <taxon>Eubacteriaceae</taxon>
        <taxon>Eubacterium</taxon>
    </lineage>
</organism>
<feature type="transmembrane region" description="Helical" evidence="8">
    <location>
        <begin position="278"/>
        <end position="297"/>
    </location>
</feature>
<dbReference type="Pfam" id="PF03600">
    <property type="entry name" value="CitMHS"/>
    <property type="match status" value="1"/>
</dbReference>
<evidence type="ECO:0000256" key="3">
    <source>
        <dbReference type="ARBA" id="ARBA00022448"/>
    </source>
</evidence>
<feature type="transmembrane region" description="Helical" evidence="8">
    <location>
        <begin position="168"/>
        <end position="190"/>
    </location>
</feature>
<evidence type="ECO:0000256" key="2">
    <source>
        <dbReference type="ARBA" id="ARBA00009843"/>
    </source>
</evidence>
<dbReference type="PANTHER" id="PTHR43568:SF1">
    <property type="entry name" value="P PROTEIN"/>
    <property type="match status" value="1"/>
</dbReference>
<comment type="similarity">
    <text evidence="2">Belongs to the CitM (TC 2.A.11) transporter family.</text>
</comment>
<evidence type="ECO:0000256" key="8">
    <source>
        <dbReference type="SAM" id="Phobius"/>
    </source>
</evidence>
<dbReference type="Proteomes" id="UP000198817">
    <property type="component" value="Unassembled WGS sequence"/>
</dbReference>
<evidence type="ECO:0000256" key="5">
    <source>
        <dbReference type="ARBA" id="ARBA00022692"/>
    </source>
</evidence>
<dbReference type="InterPro" id="IPR051475">
    <property type="entry name" value="Diverse_Ion_Transporter"/>
</dbReference>
<keyword evidence="5 8" id="KW-0812">Transmembrane</keyword>
<feature type="transmembrane region" description="Helical" evidence="8">
    <location>
        <begin position="247"/>
        <end position="266"/>
    </location>
</feature>
<feature type="transmembrane region" description="Helical" evidence="8">
    <location>
        <begin position="93"/>
        <end position="117"/>
    </location>
</feature>
<dbReference type="PRINTS" id="PR00758">
    <property type="entry name" value="ARSENICPUMP"/>
</dbReference>
<keyword evidence="11" id="KW-1185">Reference proteome</keyword>
<evidence type="ECO:0000256" key="6">
    <source>
        <dbReference type="ARBA" id="ARBA00022989"/>
    </source>
</evidence>
<keyword evidence="4" id="KW-1003">Cell membrane</keyword>
<gene>
    <name evidence="10" type="ORF">SAMN05216508_1167</name>
</gene>
<sequence>MSQMILAGVIFLVSLAAIMTEKVNRTTAAISGMVLLLAFRIVNLEQAISYIDFNTIGVLVGMMLFVGVIRHSGLFEYVSIRAAKSVHGDPWKILVMFVLLTAVCSAFLDNVTTVLLMGPMTITIARLLEVDPVPTLLAQIFASNIGGTATMIGDPPNIMIGSEAKLSFVAFLFNDGIPCMFILIVLLLFMKLIYGRKLVAGDGAVEKIMLLDERKEIRDPRLMKQSIVMILLIVAGFVLHDQFRYDTAFVALTAAAVMLLIGGVDVEEAVSNVEWPTLLFFMGLFVLVGALEKVGIIEAMAKFIMTVTRGHDILTMMVLLWASALLSSVLDNIPLVATLIPFIQAMGRQGIDTTPLWWAISLGACLGGNGTLLGASANVVLSGIAGRHGYPISFRRYLRDGFPIMIISMLIASAWLLLRFGL</sequence>
<dbReference type="OrthoDB" id="9765532at2"/>
<keyword evidence="7 8" id="KW-0472">Membrane</keyword>
<protein>
    <submittedName>
        <fullName evidence="10">Possible tyrosine transporter P-protein</fullName>
    </submittedName>
</protein>
<name>A0A1I7HEH7_9FIRM</name>
<evidence type="ECO:0000313" key="10">
    <source>
        <dbReference type="EMBL" id="SFU59115.1"/>
    </source>
</evidence>